<dbReference type="Gene3D" id="1.10.287.110">
    <property type="entry name" value="DnaJ domain"/>
    <property type="match status" value="1"/>
</dbReference>
<dbReference type="SUPFAM" id="SSF46565">
    <property type="entry name" value="Chaperone J-domain"/>
    <property type="match status" value="1"/>
</dbReference>
<name>A0A1I8EPC7_WUCBA</name>
<protein>
    <submittedName>
        <fullName evidence="8">DnaJ domain-containing protein</fullName>
    </submittedName>
</protein>
<dbReference type="AlphaFoldDB" id="A0A1I8EPC7"/>
<feature type="compositionally biased region" description="Basic and acidic residues" evidence="6">
    <location>
        <begin position="95"/>
        <end position="107"/>
    </location>
</feature>
<dbReference type="GO" id="GO:0030544">
    <property type="term" value="F:Hsp70 protein binding"/>
    <property type="evidence" value="ECO:0007669"/>
    <property type="project" value="TreeGrafter"/>
</dbReference>
<dbReference type="InterPro" id="IPR036869">
    <property type="entry name" value="J_dom_sf"/>
</dbReference>
<evidence type="ECO:0000256" key="3">
    <source>
        <dbReference type="ARBA" id="ARBA00022824"/>
    </source>
</evidence>
<dbReference type="SMART" id="SM00271">
    <property type="entry name" value="DnaJ"/>
    <property type="match status" value="1"/>
</dbReference>
<dbReference type="FunFam" id="1.10.287.110:FF:000137">
    <property type="entry name" value="DnaJ homolog subfamily B member 1"/>
    <property type="match status" value="1"/>
</dbReference>
<evidence type="ECO:0000313" key="8">
    <source>
        <dbReference type="WBParaSite" id="maker-PairedContig_3826-snap-gene-0.14-mRNA-1"/>
    </source>
</evidence>
<dbReference type="STRING" id="6293.A0A1I8EPC7"/>
<evidence type="ECO:0000256" key="4">
    <source>
        <dbReference type="ARBA" id="ARBA00022989"/>
    </source>
</evidence>
<sequence length="427" mass="49394">MNASIMKELWQMIRNRHKMEANRAEAQRCVDIARDALRGKDSAKAVKFLHKAAKLDPTMDVKYLLKKAETLNGDYHATGTDTGYGHYDQYEADSDVRSRRTQFHTDRNQSAMNGERGCPDGADEGSSSSAAEVKQRGSRSRSSARPKLGVHYTKEELEIVERIRHCKDYYEILNLKKNAKESDLKREYRKLALQLHPDKCRAPGATEAFKALGNAYAVLSNKDKRAQYDLYGAEGPRRRSNQYEDEFSEYDYGRGFEAEFTPEEIFNMFFGGGYPAGHINRRQRGAQYHFHQQHSGQQDQSPYAPILQLLPLFAVLFLGLIAQLMVGDPAFSLHRTGKYTEERFTKDLQVPYYVKTDFLTNYRSKIAQIEHQVEDEYVSHLRMKCYRERNERETALWRARTFGDADLWNRAQRMGTPSCDRLQEIYS</sequence>
<dbReference type="PRINTS" id="PR00625">
    <property type="entry name" value="JDOMAIN"/>
</dbReference>
<keyword evidence="3" id="KW-0256">Endoplasmic reticulum</keyword>
<dbReference type="GO" id="GO:0005789">
    <property type="term" value="C:endoplasmic reticulum membrane"/>
    <property type="evidence" value="ECO:0007669"/>
    <property type="project" value="UniProtKB-SubCell"/>
</dbReference>
<dbReference type="GO" id="GO:0071218">
    <property type="term" value="P:cellular response to misfolded protein"/>
    <property type="evidence" value="ECO:0007669"/>
    <property type="project" value="TreeGrafter"/>
</dbReference>
<comment type="subcellular location">
    <subcellularLocation>
        <location evidence="1">Endoplasmic reticulum membrane</location>
        <topology evidence="1">Single-pass membrane protein</topology>
    </subcellularLocation>
</comment>
<proteinExistence type="predicted"/>
<evidence type="ECO:0000256" key="5">
    <source>
        <dbReference type="ARBA" id="ARBA00023136"/>
    </source>
</evidence>
<dbReference type="InterPro" id="IPR015399">
    <property type="entry name" value="DUF1977_DnaJ-like"/>
</dbReference>
<evidence type="ECO:0000259" key="7">
    <source>
        <dbReference type="PROSITE" id="PS50076"/>
    </source>
</evidence>
<feature type="region of interest" description="Disordered" evidence="6">
    <location>
        <begin position="95"/>
        <end position="147"/>
    </location>
</feature>
<dbReference type="CDD" id="cd06257">
    <property type="entry name" value="DnaJ"/>
    <property type="match status" value="1"/>
</dbReference>
<dbReference type="Pfam" id="PF09320">
    <property type="entry name" value="DUF1977"/>
    <property type="match status" value="1"/>
</dbReference>
<dbReference type="WBParaSite" id="maker-PairedContig_3826-snap-gene-0.14-mRNA-1">
    <property type="protein sequence ID" value="maker-PairedContig_3826-snap-gene-0.14-mRNA-1"/>
    <property type="gene ID" value="maker-PairedContig_3826-snap-gene-0.14"/>
</dbReference>
<keyword evidence="5" id="KW-0472">Membrane</keyword>
<dbReference type="PANTHER" id="PTHR43908">
    <property type="entry name" value="AT29763P-RELATED"/>
    <property type="match status" value="1"/>
</dbReference>
<organism evidence="8">
    <name type="scientific">Wuchereria bancrofti</name>
    <dbReference type="NCBI Taxonomy" id="6293"/>
    <lineage>
        <taxon>Eukaryota</taxon>
        <taxon>Metazoa</taxon>
        <taxon>Ecdysozoa</taxon>
        <taxon>Nematoda</taxon>
        <taxon>Chromadorea</taxon>
        <taxon>Rhabditida</taxon>
        <taxon>Spirurina</taxon>
        <taxon>Spiruromorpha</taxon>
        <taxon>Filarioidea</taxon>
        <taxon>Onchocercidae</taxon>
        <taxon>Wuchereria</taxon>
    </lineage>
</organism>
<accession>A0A1I8EPC7</accession>
<dbReference type="PROSITE" id="PS00636">
    <property type="entry name" value="DNAJ_1"/>
    <property type="match status" value="1"/>
</dbReference>
<keyword evidence="4" id="KW-1133">Transmembrane helix</keyword>
<dbReference type="InterPro" id="IPR001623">
    <property type="entry name" value="DnaJ_domain"/>
</dbReference>
<reference evidence="8" key="1">
    <citation type="submission" date="2016-11" db="UniProtKB">
        <authorList>
            <consortium name="WormBaseParasite"/>
        </authorList>
    </citation>
    <scope>IDENTIFICATION</scope>
    <source>
        <strain evidence="8">pt0022</strain>
    </source>
</reference>
<dbReference type="PROSITE" id="PS50076">
    <property type="entry name" value="DNAJ_2"/>
    <property type="match status" value="1"/>
</dbReference>
<feature type="domain" description="J" evidence="7">
    <location>
        <begin position="168"/>
        <end position="232"/>
    </location>
</feature>
<evidence type="ECO:0000256" key="6">
    <source>
        <dbReference type="SAM" id="MobiDB-lite"/>
    </source>
</evidence>
<dbReference type="PANTHER" id="PTHR43908:SF3">
    <property type="entry name" value="AT29763P-RELATED"/>
    <property type="match status" value="1"/>
</dbReference>
<dbReference type="InterPro" id="IPR018253">
    <property type="entry name" value="DnaJ_domain_CS"/>
</dbReference>
<evidence type="ECO:0000256" key="1">
    <source>
        <dbReference type="ARBA" id="ARBA00004389"/>
    </source>
</evidence>
<keyword evidence="2" id="KW-0812">Transmembrane</keyword>
<dbReference type="InterPro" id="IPR051100">
    <property type="entry name" value="DnaJ_subfamily_B/C"/>
</dbReference>
<evidence type="ECO:0000256" key="2">
    <source>
        <dbReference type="ARBA" id="ARBA00022692"/>
    </source>
</evidence>
<dbReference type="Pfam" id="PF00226">
    <property type="entry name" value="DnaJ"/>
    <property type="match status" value="1"/>
</dbReference>